<dbReference type="SUPFAM" id="SSF55729">
    <property type="entry name" value="Acyl-CoA N-acyltransferases (Nat)"/>
    <property type="match status" value="1"/>
</dbReference>
<dbReference type="InterPro" id="IPR016181">
    <property type="entry name" value="Acyl_CoA_acyltransferase"/>
</dbReference>
<dbReference type="PANTHER" id="PTHR42791">
    <property type="entry name" value="GNAT FAMILY ACETYLTRANSFERASE"/>
    <property type="match status" value="1"/>
</dbReference>
<dbReference type="InterPro" id="IPR000182">
    <property type="entry name" value="GNAT_dom"/>
</dbReference>
<reference evidence="2 3" key="1">
    <citation type="submission" date="2024-10" db="EMBL/GenBank/DDBJ databases">
        <title>The Natural Products Discovery Center: Release of the First 8490 Sequenced Strains for Exploring Actinobacteria Biosynthetic Diversity.</title>
        <authorList>
            <person name="Kalkreuter E."/>
            <person name="Kautsar S.A."/>
            <person name="Yang D."/>
            <person name="Bader C.D."/>
            <person name="Teijaro C.N."/>
            <person name="Fluegel L."/>
            <person name="Davis C.M."/>
            <person name="Simpson J.R."/>
            <person name="Lauterbach L."/>
            <person name="Steele A.D."/>
            <person name="Gui C."/>
            <person name="Meng S."/>
            <person name="Li G."/>
            <person name="Viehrig K."/>
            <person name="Ye F."/>
            <person name="Su P."/>
            <person name="Kiefer A.F."/>
            <person name="Nichols A."/>
            <person name="Cepeda A.J."/>
            <person name="Yan W."/>
            <person name="Fan B."/>
            <person name="Jiang Y."/>
            <person name="Adhikari A."/>
            <person name="Zheng C.-J."/>
            <person name="Schuster L."/>
            <person name="Cowan T.M."/>
            <person name="Smanski M.J."/>
            <person name="Chevrette M.G."/>
            <person name="De Carvalho L.P.S."/>
            <person name="Shen B."/>
        </authorList>
    </citation>
    <scope>NUCLEOTIDE SEQUENCE [LARGE SCALE GENOMIC DNA]</scope>
    <source>
        <strain evidence="2 3">NPDC049639</strain>
    </source>
</reference>
<evidence type="ECO:0000313" key="2">
    <source>
        <dbReference type="EMBL" id="MFI7586561.1"/>
    </source>
</evidence>
<name>A0ABW8AJN1_9ACTN</name>
<sequence length="195" mass="21202">MSAPVTRLATLDDVDAVVTTVAAAFAADPAWSFMLGPENLAARRSFARALLLPRIHRGTAWLVDDGAAVALWDRLSGVAPDDGHDTDWTAFAAEVGDLAWARIEAYEHAIESVAPSPPYWYLGVLATHPDLHGQGLATAVMQPGFEAAAADGWDCWLETSTEPNKAFYERRGFRESRAVVVPGGPPTWWLRRPHV</sequence>
<dbReference type="InterPro" id="IPR052523">
    <property type="entry name" value="Trichothecene_AcTrans"/>
</dbReference>
<organism evidence="2 3">
    <name type="scientific">Spongisporangium articulatum</name>
    <dbReference type="NCBI Taxonomy" id="3362603"/>
    <lineage>
        <taxon>Bacteria</taxon>
        <taxon>Bacillati</taxon>
        <taxon>Actinomycetota</taxon>
        <taxon>Actinomycetes</taxon>
        <taxon>Kineosporiales</taxon>
        <taxon>Kineosporiaceae</taxon>
        <taxon>Spongisporangium</taxon>
    </lineage>
</organism>
<gene>
    <name evidence="2" type="ORF">ACIB24_05745</name>
</gene>
<keyword evidence="3" id="KW-1185">Reference proteome</keyword>
<dbReference type="EC" id="2.3.-.-" evidence="2"/>
<feature type="domain" description="N-acetyltransferase" evidence="1">
    <location>
        <begin position="4"/>
        <end position="195"/>
    </location>
</feature>
<proteinExistence type="predicted"/>
<protein>
    <submittedName>
        <fullName evidence="2">GNAT family N-acetyltransferase</fullName>
        <ecNumber evidence="2">2.3.-.-</ecNumber>
    </submittedName>
</protein>
<keyword evidence="2" id="KW-0012">Acyltransferase</keyword>
<dbReference type="PROSITE" id="PS51186">
    <property type="entry name" value="GNAT"/>
    <property type="match status" value="1"/>
</dbReference>
<dbReference type="EMBL" id="JBITLV010000001">
    <property type="protein sequence ID" value="MFI7586561.1"/>
    <property type="molecule type" value="Genomic_DNA"/>
</dbReference>
<dbReference type="Proteomes" id="UP001612915">
    <property type="component" value="Unassembled WGS sequence"/>
</dbReference>
<accession>A0ABW8AJN1</accession>
<dbReference type="PANTHER" id="PTHR42791:SF1">
    <property type="entry name" value="N-ACETYLTRANSFERASE DOMAIN-CONTAINING PROTEIN"/>
    <property type="match status" value="1"/>
</dbReference>
<dbReference type="GO" id="GO:0016746">
    <property type="term" value="F:acyltransferase activity"/>
    <property type="evidence" value="ECO:0007669"/>
    <property type="project" value="UniProtKB-KW"/>
</dbReference>
<evidence type="ECO:0000313" key="3">
    <source>
        <dbReference type="Proteomes" id="UP001612915"/>
    </source>
</evidence>
<dbReference type="Gene3D" id="3.40.630.30">
    <property type="match status" value="1"/>
</dbReference>
<keyword evidence="2" id="KW-0808">Transferase</keyword>
<evidence type="ECO:0000259" key="1">
    <source>
        <dbReference type="PROSITE" id="PS51186"/>
    </source>
</evidence>
<comment type="caution">
    <text evidence="2">The sequence shown here is derived from an EMBL/GenBank/DDBJ whole genome shotgun (WGS) entry which is preliminary data.</text>
</comment>
<dbReference type="Pfam" id="PF13508">
    <property type="entry name" value="Acetyltransf_7"/>
    <property type="match status" value="1"/>
</dbReference>
<dbReference type="CDD" id="cd04301">
    <property type="entry name" value="NAT_SF"/>
    <property type="match status" value="1"/>
</dbReference>
<dbReference type="RefSeq" id="WP_398276417.1">
    <property type="nucleotide sequence ID" value="NZ_JBITLV010000001.1"/>
</dbReference>